<feature type="compositionally biased region" description="Polar residues" evidence="7">
    <location>
        <begin position="55"/>
        <end position="66"/>
    </location>
</feature>
<dbReference type="RefSeq" id="XP_044284945.1">
    <property type="nucleotide sequence ID" value="XM_044429010.1"/>
</dbReference>
<dbReference type="GO" id="GO:0030154">
    <property type="term" value="P:cell differentiation"/>
    <property type="evidence" value="ECO:0007669"/>
    <property type="project" value="UniProtKB-KW"/>
</dbReference>
<dbReference type="OMA" id="SIPMDPD"/>
<dbReference type="GeneID" id="123022896"/>
<gene>
    <name evidence="8" type="primary">MEA1</name>
</gene>
<keyword evidence="5" id="KW-0221">Differentiation</keyword>
<proteinExistence type="predicted"/>
<dbReference type="KEGG" id="vko:123022896"/>
<dbReference type="Proteomes" id="UP000694545">
    <property type="component" value="Unplaced"/>
</dbReference>
<evidence type="ECO:0000256" key="5">
    <source>
        <dbReference type="ARBA" id="ARBA00022782"/>
    </source>
</evidence>
<dbReference type="RefSeq" id="XP_044284944.1">
    <property type="nucleotide sequence ID" value="XM_044429009.1"/>
</dbReference>
<feature type="compositionally biased region" description="Acidic residues" evidence="7">
    <location>
        <begin position="41"/>
        <end position="52"/>
    </location>
</feature>
<evidence type="ECO:0000256" key="4">
    <source>
        <dbReference type="ARBA" id="ARBA00022553"/>
    </source>
</evidence>
<dbReference type="InterPro" id="IPR009685">
    <property type="entry name" value="MEA1"/>
</dbReference>
<keyword evidence="4" id="KW-0597">Phosphoprotein</keyword>
<evidence type="ECO:0000256" key="1">
    <source>
        <dbReference type="ARBA" id="ARBA00002540"/>
    </source>
</evidence>
<organism evidence="8 9">
    <name type="scientific">Varanus komodoensis</name>
    <name type="common">Komodo dragon</name>
    <dbReference type="NCBI Taxonomy" id="61221"/>
    <lineage>
        <taxon>Eukaryota</taxon>
        <taxon>Metazoa</taxon>
        <taxon>Chordata</taxon>
        <taxon>Craniata</taxon>
        <taxon>Vertebrata</taxon>
        <taxon>Euteleostomi</taxon>
        <taxon>Lepidosauria</taxon>
        <taxon>Squamata</taxon>
        <taxon>Bifurcata</taxon>
        <taxon>Unidentata</taxon>
        <taxon>Episquamata</taxon>
        <taxon>Toxicofera</taxon>
        <taxon>Anguimorpha</taxon>
        <taxon>Paleoanguimorpha</taxon>
        <taxon>Varanoidea</taxon>
        <taxon>Varanidae</taxon>
        <taxon>Varanus</taxon>
    </lineage>
</organism>
<feature type="region of interest" description="Disordered" evidence="7">
    <location>
        <begin position="1"/>
        <end position="117"/>
    </location>
</feature>
<dbReference type="OrthoDB" id="5593200at2759"/>
<dbReference type="Pfam" id="PF06910">
    <property type="entry name" value="MEA1"/>
    <property type="match status" value="1"/>
</dbReference>
<accession>A0A8D2L957</accession>
<keyword evidence="3" id="KW-0217">Developmental protein</keyword>
<evidence type="ECO:0000256" key="6">
    <source>
        <dbReference type="ARBA" id="ARBA00022871"/>
    </source>
</evidence>
<reference evidence="8" key="2">
    <citation type="submission" date="2025-09" db="UniProtKB">
        <authorList>
            <consortium name="Ensembl"/>
        </authorList>
    </citation>
    <scope>IDENTIFICATION</scope>
</reference>
<keyword evidence="9" id="KW-1185">Reference proteome</keyword>
<dbReference type="AlphaFoldDB" id="A0A8D2L957"/>
<dbReference type="PANTHER" id="PTHR17005">
    <property type="entry name" value="MALE-ENHANCED ANTIGEN-1"/>
    <property type="match status" value="1"/>
</dbReference>
<evidence type="ECO:0000313" key="8">
    <source>
        <dbReference type="Ensembl" id="ENSVKKP00000018850.1"/>
    </source>
</evidence>
<name>A0A8D2L957_VARKO</name>
<dbReference type="Ensembl" id="ENSVKKT00000019317.1">
    <property type="protein sequence ID" value="ENSVKKP00000018850.1"/>
    <property type="gene ID" value="ENSVKKG00000012825.1"/>
</dbReference>
<keyword evidence="6" id="KW-0744">Spermatogenesis</keyword>
<evidence type="ECO:0000313" key="9">
    <source>
        <dbReference type="Proteomes" id="UP000694545"/>
    </source>
</evidence>
<dbReference type="CTD" id="4201"/>
<sequence>MALEPVLVQRMGPERICPNEHEELGLQETSDGTPDPAGEWSSEEPEEEEEEGSSNGYLYQPLNQDPDQGPGAVEETGPSTEPALDIHERLQAMRLHLPDPPVDSDEEEASAAQTSRTCIPMDPEHVELVKRTMAGIKLPTLGIPAWANEISDDQWKDMVQRTLQARQSGSKPEWK</sequence>
<evidence type="ECO:0000256" key="3">
    <source>
        <dbReference type="ARBA" id="ARBA00022473"/>
    </source>
</evidence>
<reference evidence="8" key="1">
    <citation type="submission" date="2025-08" db="UniProtKB">
        <authorList>
            <consortium name="Ensembl"/>
        </authorList>
    </citation>
    <scope>IDENTIFICATION</scope>
</reference>
<evidence type="ECO:0000256" key="2">
    <source>
        <dbReference type="ARBA" id="ARBA00022245"/>
    </source>
</evidence>
<evidence type="ECO:0000256" key="7">
    <source>
        <dbReference type="SAM" id="MobiDB-lite"/>
    </source>
</evidence>
<comment type="function">
    <text evidence="1">May play an important role in spermatogenesis and/or testis development.</text>
</comment>
<dbReference type="GO" id="GO:0007283">
    <property type="term" value="P:spermatogenesis"/>
    <property type="evidence" value="ECO:0007669"/>
    <property type="project" value="UniProtKB-KW"/>
</dbReference>
<protein>
    <recommendedName>
        <fullName evidence="2">Male-enhanced antigen 1</fullName>
    </recommendedName>
</protein>